<dbReference type="Pfam" id="PF00931">
    <property type="entry name" value="NB-ARC"/>
    <property type="match status" value="1"/>
</dbReference>
<dbReference type="InterPro" id="IPR027417">
    <property type="entry name" value="P-loop_NTPase"/>
</dbReference>
<dbReference type="SMART" id="SM00862">
    <property type="entry name" value="Trans_reg_C"/>
    <property type="match status" value="1"/>
</dbReference>
<accession>A0A4R2JDC3</accession>
<dbReference type="SUPFAM" id="SSF52540">
    <property type="entry name" value="P-loop containing nucleoside triphosphate hydrolases"/>
    <property type="match status" value="1"/>
</dbReference>
<dbReference type="InterPro" id="IPR005158">
    <property type="entry name" value="BTAD"/>
</dbReference>
<name>A0A4R2JDC3_9PSEU</name>
<dbReference type="SUPFAM" id="SSF48452">
    <property type="entry name" value="TPR-like"/>
    <property type="match status" value="1"/>
</dbReference>
<dbReference type="InterPro" id="IPR036388">
    <property type="entry name" value="WH-like_DNA-bd_sf"/>
</dbReference>
<keyword evidence="8" id="KW-1185">Reference proteome</keyword>
<dbReference type="Pfam" id="PF03704">
    <property type="entry name" value="BTAD"/>
    <property type="match status" value="1"/>
</dbReference>
<evidence type="ECO:0000256" key="1">
    <source>
        <dbReference type="ARBA" id="ARBA00005820"/>
    </source>
</evidence>
<dbReference type="GO" id="GO:0003677">
    <property type="term" value="F:DNA binding"/>
    <property type="evidence" value="ECO:0007669"/>
    <property type="project" value="UniProtKB-UniRule"/>
</dbReference>
<dbReference type="InterPro" id="IPR016032">
    <property type="entry name" value="Sig_transdc_resp-reg_C-effctor"/>
</dbReference>
<gene>
    <name evidence="7" type="ORF">EV192_107517</name>
</gene>
<evidence type="ECO:0000256" key="5">
    <source>
        <dbReference type="PROSITE-ProRule" id="PRU01091"/>
    </source>
</evidence>
<dbReference type="GO" id="GO:0006355">
    <property type="term" value="P:regulation of DNA-templated transcription"/>
    <property type="evidence" value="ECO:0007669"/>
    <property type="project" value="InterPro"/>
</dbReference>
<protein>
    <submittedName>
        <fullName evidence="7">DNA-binding SARP family transcriptional activator</fullName>
    </submittedName>
</protein>
<dbReference type="Proteomes" id="UP000295680">
    <property type="component" value="Unassembled WGS sequence"/>
</dbReference>
<dbReference type="CDD" id="cd15831">
    <property type="entry name" value="BTAD"/>
    <property type="match status" value="1"/>
</dbReference>
<proteinExistence type="inferred from homology"/>
<dbReference type="InterPro" id="IPR011990">
    <property type="entry name" value="TPR-like_helical_dom_sf"/>
</dbReference>
<dbReference type="PANTHER" id="PTHR35807">
    <property type="entry name" value="TRANSCRIPTIONAL REGULATOR REDD-RELATED"/>
    <property type="match status" value="1"/>
</dbReference>
<dbReference type="SUPFAM" id="SSF46894">
    <property type="entry name" value="C-terminal effector domain of the bipartite response regulators"/>
    <property type="match status" value="1"/>
</dbReference>
<keyword evidence="2" id="KW-0805">Transcription regulation</keyword>
<evidence type="ECO:0000313" key="7">
    <source>
        <dbReference type="EMBL" id="TCO56092.1"/>
    </source>
</evidence>
<keyword evidence="4" id="KW-0804">Transcription</keyword>
<sequence length="668" mass="72695">MFCRLLGPLEILVHGSPLPVGRNRQLTVIACLALEANRAVSARSLVEAVWSGTPPRTAEEQIQTSVWRLRKAFRTAGAPANVIETTSLGYKLRIDEAQTDVAEFDRLVTRARSIAAAGEHARAVDDYTAALNLFRGPVLAELSSPVVASVAAQWEERRLVALEEAVELELKLGKYREVVGKLRRLVAQFPLREGLRCLLMTALHGSGRRAEALAVFRDGRNVLVEQLGLEPGRRLQEVHREVLSGKERMAATADVTALVRAPAQLTADISDFTGRADVVDGIVRDLRGDEAHRITVVVGKCGTGKTTLAVHAAHLTRRGFPDGQLYADLGGTRTEPTDPAEILRQFLHALGVPDQAIPRDVREAASVYRSLLATRRMLVLLDDAEGAEQMRPLLPGTGSSAVLVTSRSNLTELPGAHLVELGPLPPGEALELLRGIAGPTSTADQAAAKEIVAATGGLPLAVRAAGARLRARPQLRLVHLAHRLRIPAVRLDELTHGGLDLRSRIAGSEHRLGDDATALWYRLGLLDVPDFPFWIGSPLLDVGTTASEKLLDELVYRRVLEVDGEDALGGVRYRMDELTRLYARDRAVELMPTTARRTAVRRAAESWRWLSALARTDKRVDPSQSRAAVGDDVVETVMANPVGWLRAERTAVKWAEKCDARTVAVLAS</sequence>
<dbReference type="EMBL" id="SLWS01000007">
    <property type="protein sequence ID" value="TCO56092.1"/>
    <property type="molecule type" value="Genomic_DNA"/>
</dbReference>
<comment type="caution">
    <text evidence="7">The sequence shown here is derived from an EMBL/GenBank/DDBJ whole genome shotgun (WGS) entry which is preliminary data.</text>
</comment>
<dbReference type="SMART" id="SM01043">
    <property type="entry name" value="BTAD"/>
    <property type="match status" value="1"/>
</dbReference>
<keyword evidence="3 5" id="KW-0238">DNA-binding</keyword>
<dbReference type="PROSITE" id="PS51755">
    <property type="entry name" value="OMPR_PHOB"/>
    <property type="match status" value="1"/>
</dbReference>
<dbReference type="Gene3D" id="1.10.10.10">
    <property type="entry name" value="Winged helix-like DNA-binding domain superfamily/Winged helix DNA-binding domain"/>
    <property type="match status" value="1"/>
</dbReference>
<dbReference type="InterPro" id="IPR001867">
    <property type="entry name" value="OmpR/PhoB-type_DNA-bd"/>
</dbReference>
<dbReference type="InterPro" id="IPR051677">
    <property type="entry name" value="AfsR-DnrI-RedD_regulator"/>
</dbReference>
<reference evidence="7 8" key="1">
    <citation type="submission" date="2019-03" db="EMBL/GenBank/DDBJ databases">
        <title>Genomic Encyclopedia of Type Strains, Phase IV (KMG-IV): sequencing the most valuable type-strain genomes for metagenomic binning, comparative biology and taxonomic classification.</title>
        <authorList>
            <person name="Goeker M."/>
        </authorList>
    </citation>
    <scope>NUCLEOTIDE SEQUENCE [LARGE SCALE GENOMIC DNA]</scope>
    <source>
        <strain evidence="7 8">DSM 45934</strain>
    </source>
</reference>
<dbReference type="GO" id="GO:0000160">
    <property type="term" value="P:phosphorelay signal transduction system"/>
    <property type="evidence" value="ECO:0007669"/>
    <property type="project" value="InterPro"/>
</dbReference>
<dbReference type="AlphaFoldDB" id="A0A4R2JDC3"/>
<feature type="DNA-binding region" description="OmpR/PhoB-type" evidence="5">
    <location>
        <begin position="1"/>
        <end position="94"/>
    </location>
</feature>
<comment type="similarity">
    <text evidence="1">Belongs to the AfsR/DnrI/RedD regulatory family.</text>
</comment>
<evidence type="ECO:0000256" key="2">
    <source>
        <dbReference type="ARBA" id="ARBA00023015"/>
    </source>
</evidence>
<dbReference type="PANTHER" id="PTHR35807:SF1">
    <property type="entry name" value="TRANSCRIPTIONAL REGULATOR REDD"/>
    <property type="match status" value="1"/>
</dbReference>
<evidence type="ECO:0000259" key="6">
    <source>
        <dbReference type="PROSITE" id="PS51755"/>
    </source>
</evidence>
<dbReference type="GO" id="GO:0043531">
    <property type="term" value="F:ADP binding"/>
    <property type="evidence" value="ECO:0007669"/>
    <property type="project" value="InterPro"/>
</dbReference>
<dbReference type="Pfam" id="PF00486">
    <property type="entry name" value="Trans_reg_C"/>
    <property type="match status" value="1"/>
</dbReference>
<evidence type="ECO:0000256" key="3">
    <source>
        <dbReference type="ARBA" id="ARBA00023125"/>
    </source>
</evidence>
<organism evidence="7 8">
    <name type="scientific">Actinocrispum wychmicini</name>
    <dbReference type="NCBI Taxonomy" id="1213861"/>
    <lineage>
        <taxon>Bacteria</taxon>
        <taxon>Bacillati</taxon>
        <taxon>Actinomycetota</taxon>
        <taxon>Actinomycetes</taxon>
        <taxon>Pseudonocardiales</taxon>
        <taxon>Pseudonocardiaceae</taxon>
        <taxon>Actinocrispum</taxon>
    </lineage>
</organism>
<dbReference type="InterPro" id="IPR002182">
    <property type="entry name" value="NB-ARC"/>
</dbReference>
<dbReference type="Gene3D" id="1.25.40.10">
    <property type="entry name" value="Tetratricopeptide repeat domain"/>
    <property type="match status" value="1"/>
</dbReference>
<evidence type="ECO:0000313" key="8">
    <source>
        <dbReference type="Proteomes" id="UP000295680"/>
    </source>
</evidence>
<dbReference type="Gene3D" id="3.40.50.300">
    <property type="entry name" value="P-loop containing nucleotide triphosphate hydrolases"/>
    <property type="match status" value="1"/>
</dbReference>
<dbReference type="PRINTS" id="PR00364">
    <property type="entry name" value="DISEASERSIST"/>
</dbReference>
<dbReference type="RefSeq" id="WP_165960747.1">
    <property type="nucleotide sequence ID" value="NZ_SLWS01000007.1"/>
</dbReference>
<feature type="domain" description="OmpR/PhoB-type" evidence="6">
    <location>
        <begin position="1"/>
        <end position="94"/>
    </location>
</feature>
<evidence type="ECO:0000256" key="4">
    <source>
        <dbReference type="ARBA" id="ARBA00023163"/>
    </source>
</evidence>